<dbReference type="Pfam" id="PF13387">
    <property type="entry name" value="Lnb_N"/>
    <property type="match status" value="1"/>
</dbReference>
<gene>
    <name evidence="3" type="ORF">PS2015_790</name>
</gene>
<sequence length="454" mass="51002">MNSLDPSSAARPGTYALLSCFRLAVTTLLLSLLLAGIPLTALQAQPVIDNVADIRMPADFNQVEFYLVTVDVGDRVWDNFGHTALRMVDLGSDTDLVFNWGLFDTSVGVFRFATNFALGIMNYQLGVSPPSWEFGRYQQENRTVWQDRLRLNNAQKRTLYQRLAWNVRPENISYDYDYFYDNCTTRVRDYIDEALNGALADGSRALTQRTFRDEVLGHYASVPLIGFSLNVLMNERIDQRMTQWQQMFLPAQLRSQLQRQGLLDESEILMEFPAPQTQPGGHLVSGLMALLTLGLLLSVRRASIASFSSQPGFTLRWPQLSYRLLGLVGLIVALFSGVYGLMLSLGWWLSGHQDVHANVNLLLFWPTDLLALGMVFSWLLKGRAYSVSTIRQQIIVTYLVLHLMAALVYVVMALFGLSGQSLGTIALFVLPLLILFSLVSMIAGIQPVRSIRWG</sequence>
<dbReference type="InterPro" id="IPR025178">
    <property type="entry name" value="Lnb_N"/>
</dbReference>
<dbReference type="AlphaFoldDB" id="A0A0S2KAZ5"/>
<feature type="transmembrane region" description="Helical" evidence="1">
    <location>
        <begin position="423"/>
        <end position="445"/>
    </location>
</feature>
<dbReference type="Proteomes" id="UP000065641">
    <property type="component" value="Chromosome"/>
</dbReference>
<feature type="transmembrane region" description="Helical" evidence="1">
    <location>
        <begin position="394"/>
        <end position="417"/>
    </location>
</feature>
<feature type="transmembrane region" description="Helical" evidence="1">
    <location>
        <begin position="320"/>
        <end position="342"/>
    </location>
</feature>
<feature type="transmembrane region" description="Helical" evidence="1">
    <location>
        <begin position="362"/>
        <end position="382"/>
    </location>
</feature>
<dbReference type="RefSeq" id="WP_156412647.1">
    <property type="nucleotide sequence ID" value="NZ_CP013189.1"/>
</dbReference>
<dbReference type="OrthoDB" id="319167at2"/>
<evidence type="ECO:0000259" key="2">
    <source>
        <dbReference type="Pfam" id="PF13387"/>
    </source>
</evidence>
<dbReference type="EMBL" id="CP013189">
    <property type="protein sequence ID" value="ALO45466.1"/>
    <property type="molecule type" value="Genomic_DNA"/>
</dbReference>
<evidence type="ECO:0000313" key="3">
    <source>
        <dbReference type="EMBL" id="ALO45466.1"/>
    </source>
</evidence>
<reference evidence="4" key="1">
    <citation type="submission" date="2015-11" db="EMBL/GenBank/DDBJ databases">
        <authorList>
            <person name="Kim K.M."/>
        </authorList>
    </citation>
    <scope>NUCLEOTIDE SEQUENCE [LARGE SCALE GENOMIC DNA]</scope>
    <source>
        <strain evidence="4">KCTC 32221</strain>
    </source>
</reference>
<evidence type="ECO:0000313" key="4">
    <source>
        <dbReference type="Proteomes" id="UP000065641"/>
    </source>
</evidence>
<dbReference type="KEGG" id="pspi:PS2015_790"/>
<protein>
    <recommendedName>
        <fullName evidence="2">Lnb N-terminal periplasmic domain-containing protein</fullName>
    </recommendedName>
</protein>
<accession>A0A0S2KAZ5</accession>
<dbReference type="STRING" id="1249552.PS2015_790"/>
<keyword evidence="1" id="KW-1133">Transmembrane helix</keyword>
<feature type="domain" description="Lnb N-terminal periplasmic" evidence="2">
    <location>
        <begin position="58"/>
        <end position="197"/>
    </location>
</feature>
<keyword evidence="4" id="KW-1185">Reference proteome</keyword>
<keyword evidence="1" id="KW-0472">Membrane</keyword>
<name>A0A0S2KAZ5_9GAMM</name>
<proteinExistence type="predicted"/>
<organism evidence="3 4">
    <name type="scientific">Pseudohongiella spirulinae</name>
    <dbReference type="NCBI Taxonomy" id="1249552"/>
    <lineage>
        <taxon>Bacteria</taxon>
        <taxon>Pseudomonadati</taxon>
        <taxon>Pseudomonadota</taxon>
        <taxon>Gammaproteobacteria</taxon>
        <taxon>Pseudomonadales</taxon>
        <taxon>Pseudohongiellaceae</taxon>
        <taxon>Pseudohongiella</taxon>
    </lineage>
</organism>
<evidence type="ECO:0000256" key="1">
    <source>
        <dbReference type="SAM" id="Phobius"/>
    </source>
</evidence>
<keyword evidence="1" id="KW-0812">Transmembrane</keyword>